<evidence type="ECO:0000313" key="1">
    <source>
        <dbReference type="EMBL" id="KLU86829.1"/>
    </source>
</evidence>
<gene>
    <name evidence="1" type="ORF">MAPG_05838</name>
</gene>
<dbReference type="STRING" id="644358.A0A0C4E0G4"/>
<evidence type="ECO:0000313" key="2">
    <source>
        <dbReference type="EnsemblFungi" id="MAPG_05838T0"/>
    </source>
</evidence>
<dbReference type="Proteomes" id="UP000011715">
    <property type="component" value="Unassembled WGS sequence"/>
</dbReference>
<evidence type="ECO:0000313" key="3">
    <source>
        <dbReference type="Proteomes" id="UP000011715"/>
    </source>
</evidence>
<sequence length="217" mass="24491">MCIDRCPPSFRHVYADTGRHAGASRDDGVFNKATFRSRRNEDDGWGYEPDPIFFHLHYPRRQQQQRRGGGTRTRVVGSSVRKMVALYYLRQAEHLRVVLSQNQRAGTMSRTSKATCRPESAVLLGTATTDREAIRMQLGIPLEQLGLSSVPRGRVVDEPGVVVRRELALCRRRFLHLRFSELRGRVEYMNGAVTRAGLHREATGRPADGAAQHIAVL</sequence>
<reference evidence="3" key="2">
    <citation type="submission" date="2010-05" db="EMBL/GenBank/DDBJ databases">
        <title>The genome sequence of Magnaporthe poae strain ATCC 64411.</title>
        <authorList>
            <person name="Ma L.-J."/>
            <person name="Dead R."/>
            <person name="Young S."/>
            <person name="Zeng Q."/>
            <person name="Koehrsen M."/>
            <person name="Alvarado L."/>
            <person name="Berlin A."/>
            <person name="Chapman S.B."/>
            <person name="Chen Z."/>
            <person name="Freedman E."/>
            <person name="Gellesch M."/>
            <person name="Goldberg J."/>
            <person name="Griggs A."/>
            <person name="Gujja S."/>
            <person name="Heilman E.R."/>
            <person name="Heiman D."/>
            <person name="Hepburn T."/>
            <person name="Howarth C."/>
            <person name="Jen D."/>
            <person name="Larson L."/>
            <person name="Mehta T."/>
            <person name="Neiman D."/>
            <person name="Pearson M."/>
            <person name="Roberts A."/>
            <person name="Saif S."/>
            <person name="Shea T."/>
            <person name="Shenoy N."/>
            <person name="Sisk P."/>
            <person name="Stolte C."/>
            <person name="Sykes S."/>
            <person name="Walk T."/>
            <person name="White J."/>
            <person name="Yandava C."/>
            <person name="Haas B."/>
            <person name="Nusbaum C."/>
            <person name="Birren B."/>
        </authorList>
    </citation>
    <scope>NUCLEOTIDE SEQUENCE [LARGE SCALE GENOMIC DNA]</scope>
    <source>
        <strain evidence="3">ATCC 64411 / 73-15</strain>
    </source>
</reference>
<name>A0A0C4E0G4_MAGP6</name>
<reference evidence="2" key="4">
    <citation type="journal article" date="2015" name="G3 (Bethesda)">
        <title>Genome sequences of three phytopathogenic species of the Magnaporthaceae family of fungi.</title>
        <authorList>
            <person name="Okagaki L.H."/>
            <person name="Nunes C.C."/>
            <person name="Sailsbery J."/>
            <person name="Clay B."/>
            <person name="Brown D."/>
            <person name="John T."/>
            <person name="Oh Y."/>
            <person name="Young N."/>
            <person name="Fitzgerald M."/>
            <person name="Haas B.J."/>
            <person name="Zeng Q."/>
            <person name="Young S."/>
            <person name="Adiconis X."/>
            <person name="Fan L."/>
            <person name="Levin J.Z."/>
            <person name="Mitchell T.K."/>
            <person name="Okubara P.A."/>
            <person name="Farman M.L."/>
            <person name="Kohn L.M."/>
            <person name="Birren B."/>
            <person name="Ma L.-J."/>
            <person name="Dean R.A."/>
        </authorList>
    </citation>
    <scope>NUCLEOTIDE SEQUENCE</scope>
    <source>
        <strain evidence="2">ATCC 64411 / 73-15</strain>
    </source>
</reference>
<dbReference type="EMBL" id="ADBL01001393">
    <property type="status" value="NOT_ANNOTATED_CDS"/>
    <property type="molecule type" value="Genomic_DNA"/>
</dbReference>
<dbReference type="AlphaFoldDB" id="A0A0C4E0G4"/>
<reference evidence="1" key="3">
    <citation type="submission" date="2011-03" db="EMBL/GenBank/DDBJ databases">
        <title>Annotation of Magnaporthe poae ATCC 64411.</title>
        <authorList>
            <person name="Ma L.-J."/>
            <person name="Dead R."/>
            <person name="Young S.K."/>
            <person name="Zeng Q."/>
            <person name="Gargeya S."/>
            <person name="Fitzgerald M."/>
            <person name="Haas B."/>
            <person name="Abouelleil A."/>
            <person name="Alvarado L."/>
            <person name="Arachchi H.M."/>
            <person name="Berlin A."/>
            <person name="Brown A."/>
            <person name="Chapman S.B."/>
            <person name="Chen Z."/>
            <person name="Dunbar C."/>
            <person name="Freedman E."/>
            <person name="Gearin G."/>
            <person name="Gellesch M."/>
            <person name="Goldberg J."/>
            <person name="Griggs A."/>
            <person name="Gujja S."/>
            <person name="Heiman D."/>
            <person name="Howarth C."/>
            <person name="Larson L."/>
            <person name="Lui A."/>
            <person name="MacDonald P.J.P."/>
            <person name="Mehta T."/>
            <person name="Montmayeur A."/>
            <person name="Murphy C."/>
            <person name="Neiman D."/>
            <person name="Pearson M."/>
            <person name="Priest M."/>
            <person name="Roberts A."/>
            <person name="Saif S."/>
            <person name="Shea T."/>
            <person name="Shenoy N."/>
            <person name="Sisk P."/>
            <person name="Stolte C."/>
            <person name="Sykes S."/>
            <person name="Yandava C."/>
            <person name="Wortman J."/>
            <person name="Nusbaum C."/>
            <person name="Birren B."/>
        </authorList>
    </citation>
    <scope>NUCLEOTIDE SEQUENCE</scope>
    <source>
        <strain evidence="1">ATCC 64411</strain>
    </source>
</reference>
<dbReference type="OrthoDB" id="5428055at2759"/>
<reference evidence="2" key="5">
    <citation type="submission" date="2015-06" db="UniProtKB">
        <authorList>
            <consortium name="EnsemblFungi"/>
        </authorList>
    </citation>
    <scope>IDENTIFICATION</scope>
    <source>
        <strain evidence="2">ATCC 64411</strain>
    </source>
</reference>
<dbReference type="eggNOG" id="ENOG502RUE2">
    <property type="taxonomic scope" value="Eukaryota"/>
</dbReference>
<dbReference type="EMBL" id="GL876969">
    <property type="protein sequence ID" value="KLU86829.1"/>
    <property type="molecule type" value="Genomic_DNA"/>
</dbReference>
<organism evidence="2 3">
    <name type="scientific">Magnaporthiopsis poae (strain ATCC 64411 / 73-15)</name>
    <name type="common">Kentucky bluegrass fungus</name>
    <name type="synonym">Magnaporthe poae</name>
    <dbReference type="NCBI Taxonomy" id="644358"/>
    <lineage>
        <taxon>Eukaryota</taxon>
        <taxon>Fungi</taxon>
        <taxon>Dikarya</taxon>
        <taxon>Ascomycota</taxon>
        <taxon>Pezizomycotina</taxon>
        <taxon>Sordariomycetes</taxon>
        <taxon>Sordariomycetidae</taxon>
        <taxon>Magnaporthales</taxon>
        <taxon>Magnaporthaceae</taxon>
        <taxon>Magnaporthiopsis</taxon>
    </lineage>
</organism>
<keyword evidence="3" id="KW-1185">Reference proteome</keyword>
<dbReference type="VEuPathDB" id="FungiDB:MAPG_05838"/>
<accession>A0A0C4E0G4</accession>
<proteinExistence type="predicted"/>
<dbReference type="EnsemblFungi" id="MAPG_05838T0">
    <property type="protein sequence ID" value="MAPG_05838T0"/>
    <property type="gene ID" value="MAPG_05838"/>
</dbReference>
<protein>
    <submittedName>
        <fullName evidence="1 2">Uncharacterized protein</fullName>
    </submittedName>
</protein>
<reference evidence="1" key="1">
    <citation type="submission" date="2010-05" db="EMBL/GenBank/DDBJ databases">
        <title>The Genome Sequence of Magnaporthe poae strain ATCC 64411.</title>
        <authorList>
            <consortium name="The Broad Institute Genome Sequencing Platform"/>
            <consortium name="Broad Institute Genome Sequencing Center for Infectious Disease"/>
            <person name="Ma L.-J."/>
            <person name="Dead R."/>
            <person name="Young S."/>
            <person name="Zeng Q."/>
            <person name="Koehrsen M."/>
            <person name="Alvarado L."/>
            <person name="Berlin A."/>
            <person name="Chapman S.B."/>
            <person name="Chen Z."/>
            <person name="Freedman E."/>
            <person name="Gellesch M."/>
            <person name="Goldberg J."/>
            <person name="Griggs A."/>
            <person name="Gujja S."/>
            <person name="Heilman E.R."/>
            <person name="Heiman D."/>
            <person name="Hepburn T."/>
            <person name="Howarth C."/>
            <person name="Jen D."/>
            <person name="Larson L."/>
            <person name="Mehta T."/>
            <person name="Neiman D."/>
            <person name="Pearson M."/>
            <person name="Roberts A."/>
            <person name="Saif S."/>
            <person name="Shea T."/>
            <person name="Shenoy N."/>
            <person name="Sisk P."/>
            <person name="Stolte C."/>
            <person name="Sykes S."/>
            <person name="Walk T."/>
            <person name="White J."/>
            <person name="Yandava C."/>
            <person name="Haas B."/>
            <person name="Nusbaum C."/>
            <person name="Birren B."/>
        </authorList>
    </citation>
    <scope>NUCLEOTIDE SEQUENCE</scope>
    <source>
        <strain evidence="1">ATCC 64411</strain>
    </source>
</reference>